<evidence type="ECO:0000313" key="14">
    <source>
        <dbReference type="Proteomes" id="UP000271175"/>
    </source>
</evidence>
<dbReference type="Proteomes" id="UP000509260">
    <property type="component" value="Plasmid pMTY18780-1_lncHI2"/>
</dbReference>
<dbReference type="EMBL" id="AP023198">
    <property type="protein sequence ID" value="BCG39293.1"/>
    <property type="molecule type" value="Genomic_DNA"/>
</dbReference>
<evidence type="ECO:0000313" key="9">
    <source>
        <dbReference type="EMBL" id="EFM0517784.1"/>
    </source>
</evidence>
<dbReference type="Proteomes" id="UP000537181">
    <property type="component" value="Unassembled WGS sequence"/>
</dbReference>
<dbReference type="Proteomes" id="UP000256244">
    <property type="component" value="Plasmid unnamed1"/>
</dbReference>
<evidence type="ECO:0000313" key="4">
    <source>
        <dbReference type="EMBL" id="AXO10065.1"/>
    </source>
</evidence>
<gene>
    <name evidence="12" type="primary">parB</name>
    <name evidence="9" type="ORF">CF22_003836</name>
    <name evidence="11" type="ORF">D9E49_20905</name>
    <name evidence="4" type="ORF">DS732_28030</name>
    <name evidence="6" type="ORF">FJQ40_13405</name>
    <name evidence="7" type="ORF">GAJ12_07695</name>
    <name evidence="8" type="ORF">GNW61_28980</name>
    <name evidence="10" type="ORF">NY836_28380</name>
    <name evidence="12" type="ORF">RCS77_P0134</name>
    <name evidence="5" type="ORF">TUM18780_44550</name>
</gene>
<evidence type="ECO:0000313" key="16">
    <source>
        <dbReference type="Proteomes" id="UP000528504"/>
    </source>
</evidence>
<geneLocation type="plasmid" evidence="4">
    <name>unnamed1</name>
</geneLocation>
<dbReference type="Proteomes" id="UP001211064">
    <property type="component" value="Unassembled WGS sequence"/>
</dbReference>
<evidence type="ECO:0000256" key="1">
    <source>
        <dbReference type="ARBA" id="ARBA00023125"/>
    </source>
</evidence>
<dbReference type="Gene3D" id="1.10.10.2830">
    <property type="match status" value="1"/>
</dbReference>
<evidence type="ECO:0000313" key="10">
    <source>
        <dbReference type="EMBL" id="MDA4181209.1"/>
    </source>
</evidence>
<geneLocation type="plasmid" evidence="5">
    <name>pMTY18780-1_lncHI2</name>
</geneLocation>
<dbReference type="SMART" id="SM00470">
    <property type="entry name" value="ParB"/>
    <property type="match status" value="1"/>
</dbReference>
<dbReference type="AlphaFoldDB" id="A0A0B1MU12"/>
<accession>A0A0B1MU12</accession>
<evidence type="ECO:0000313" key="7">
    <source>
        <dbReference type="EMBL" id="EFH6164927.1"/>
    </source>
</evidence>
<dbReference type="PANTHER" id="PTHR38973:SF1">
    <property type="entry name" value="PLASMID PARTITION PROTEIN B"/>
    <property type="match status" value="1"/>
</dbReference>
<evidence type="ECO:0000313" key="18">
    <source>
        <dbReference type="Proteomes" id="UP000533284"/>
    </source>
</evidence>
<evidence type="ECO:0000259" key="3">
    <source>
        <dbReference type="SMART" id="SM00470"/>
    </source>
</evidence>
<evidence type="ECO:0000313" key="5">
    <source>
        <dbReference type="EMBL" id="BCG39293.1"/>
    </source>
</evidence>
<dbReference type="Proteomes" id="UP000533284">
    <property type="component" value="Unassembled WGS sequence"/>
</dbReference>
<dbReference type="InterPro" id="IPR014884">
    <property type="entry name" value="ParB_fam_C"/>
</dbReference>
<protein>
    <submittedName>
        <fullName evidence="9">ParB N-terminal domain-containing protein</fullName>
    </submittedName>
    <submittedName>
        <fullName evidence="8">Peptide transporter</fullName>
    </submittedName>
    <submittedName>
        <fullName evidence="12">Plasmid partition protein ParB</fullName>
    </submittedName>
</protein>
<dbReference type="CDD" id="cd16394">
    <property type="entry name" value="sopB_N"/>
    <property type="match status" value="1"/>
</dbReference>
<feature type="region of interest" description="Disordered" evidence="2">
    <location>
        <begin position="1"/>
        <end position="20"/>
    </location>
</feature>
<reference evidence="4 13" key="2">
    <citation type="submission" date="2018-08" db="EMBL/GenBank/DDBJ databases">
        <title>Complete genome sequencing and genomic characterization of five Escherichia coli strains co-producing MCR-1 and ESBLs from different origins in China.</title>
        <authorList>
            <person name="Bai L."/>
        </authorList>
    </citation>
    <scope>NUCLEOTIDE SEQUENCE [LARGE SCALE GENOMIC DNA]</scope>
    <source>
        <strain evidence="4">Cq9</strain>
        <strain evidence="13">cq9</strain>
        <plasmid evidence="13">Plasmid unnamed1</plasmid>
        <plasmid evidence="4">unnamed1</plasmid>
    </source>
</reference>
<geneLocation type="plasmid" evidence="12">
    <name>RCS77_p</name>
</geneLocation>
<dbReference type="GO" id="GO:0003677">
    <property type="term" value="F:DNA binding"/>
    <property type="evidence" value="ECO:0007669"/>
    <property type="project" value="UniProtKB-KW"/>
</dbReference>
<organism evidence="8 17">
    <name type="scientific">Escherichia coli</name>
    <dbReference type="NCBI Taxonomy" id="562"/>
    <lineage>
        <taxon>Bacteria</taxon>
        <taxon>Pseudomonadati</taxon>
        <taxon>Pseudomonadota</taxon>
        <taxon>Gammaproteobacteria</taxon>
        <taxon>Enterobacterales</taxon>
        <taxon>Enterobacteriaceae</taxon>
        <taxon>Escherichia</taxon>
    </lineage>
</organism>
<evidence type="ECO:0000256" key="2">
    <source>
        <dbReference type="SAM" id="MobiDB-lite"/>
    </source>
</evidence>
<dbReference type="Proteomes" id="UP000528504">
    <property type="component" value="Unassembled WGS sequence"/>
</dbReference>
<geneLocation type="plasmid" evidence="15">
    <name>pmty18780-1_lnchi2 dna</name>
</geneLocation>
<evidence type="ECO:0000313" key="8">
    <source>
        <dbReference type="EMBL" id="EFH6652678.1"/>
    </source>
</evidence>
<evidence type="ECO:0000313" key="19">
    <source>
        <dbReference type="Proteomes" id="UP000537181"/>
    </source>
</evidence>
<dbReference type="EMBL" id="CP031547">
    <property type="protein sequence ID" value="AXO10065.1"/>
    <property type="molecule type" value="Genomic_DNA"/>
</dbReference>
<evidence type="ECO:0000313" key="13">
    <source>
        <dbReference type="Proteomes" id="UP000256244"/>
    </source>
</evidence>
<keyword evidence="1" id="KW-0238">DNA-binding</keyword>
<reference evidence="8 17" key="4">
    <citation type="submission" date="2019-11" db="EMBL/GenBank/DDBJ databases">
        <authorList>
            <consortium name="GenomeTrakr network: Whole genome sequencing for foodborne pathogen traceback"/>
        </authorList>
    </citation>
    <scope>NUCLEOTIDE SEQUENCE [LARGE SCALE GENOMIC DNA]</scope>
    <source>
        <strain evidence="9 16">AZ-TG60901</strain>
        <strain evidence="6 18">PSU-1847</strain>
        <strain evidence="8 17">PSU-2072</strain>
    </source>
</reference>
<name>A0A0B1MU12_ECOLX</name>
<sequence>MSDEQHIGNDKSRYLNAPKRTEVGHRSGLAGLKTAPRIKKLFTLHKGRRLEAEHVIVPAQRVEKETLVHPANPRNQEALTDYSVRDILKQIEERGVDTEGIAVKRDGVYLLIEGSRRRFCCIKAEKDLPLWVLPDELTEDDINSIISAAQTSRKFSYREVGFQFIKKMEEKGFSTNEELAAYLGISHVSVAKRIQAARIDETLISLFPDYEGIPNSYYSRLSRLQKYVQKNLFPLDEVIDNVKEETKDLDIGDLQVAQKVVMEKITQAVESVCEKSYSTKWETSDLITFDNKDKYARISKNNTGRKIRIEFNRISAGFIKELEEFIKEKLKVSE</sequence>
<reference evidence="5 15" key="5">
    <citation type="submission" date="2020-06" db="EMBL/GenBank/DDBJ databases">
        <title>Whole-genome sequencing of blaNDM-5 positive Escherichia coli isolated from a Japanese patient with no history of travel abroad.</title>
        <authorList>
            <person name="Ito Y."/>
            <person name="Aoki K."/>
            <person name="Nakayama N."/>
            <person name="Ohtsuka M."/>
            <person name="Ota M."/>
            <person name="Kaneko N."/>
            <person name="Yoshida M."/>
            <person name="Ishii Y."/>
            <person name="Tateda K."/>
            <person name="Matsuse H."/>
        </authorList>
    </citation>
    <scope>NUCLEOTIDE SEQUENCE [LARGE SCALE GENOMIC DNA]</scope>
    <source>
        <strain evidence="5 15">TUM18780</strain>
        <plasmid evidence="5">pMTY18780-1_lncHI2</plasmid>
        <plasmid evidence="15">pmty18780-1_lnchi2 dna</plasmid>
    </source>
</reference>
<dbReference type="InterPro" id="IPR003115">
    <property type="entry name" value="ParB_N"/>
</dbReference>
<dbReference type="InterPro" id="IPR036086">
    <property type="entry name" value="ParB/Sulfiredoxin_sf"/>
</dbReference>
<dbReference type="PANTHER" id="PTHR38973">
    <property type="entry name" value="PLASMID PARTITIONING CONTROL PROTEIN-RELATED"/>
    <property type="match status" value="1"/>
</dbReference>
<dbReference type="EMBL" id="ROAL01000023">
    <property type="protein sequence ID" value="MIB62817.1"/>
    <property type="molecule type" value="Genomic_DNA"/>
</dbReference>
<dbReference type="EMBL" id="AASDBN010000023">
    <property type="protein sequence ID" value="EFB1698401.1"/>
    <property type="molecule type" value="Genomic_DNA"/>
</dbReference>
<dbReference type="Pfam" id="PF08775">
    <property type="entry name" value="ParB"/>
    <property type="match status" value="1"/>
</dbReference>
<dbReference type="SUPFAM" id="SSF110849">
    <property type="entry name" value="ParB/Sulfiredoxin"/>
    <property type="match status" value="1"/>
</dbReference>
<evidence type="ECO:0000313" key="6">
    <source>
        <dbReference type="EMBL" id="EFB1698401.1"/>
    </source>
</evidence>
<proteinExistence type="predicted"/>
<dbReference type="RefSeq" id="WP_001278836.1">
    <property type="nucleotide sequence ID" value="NZ_AP023191.1"/>
</dbReference>
<dbReference type="EMBL" id="AATJQG010000022">
    <property type="protein sequence ID" value="EFM0517784.1"/>
    <property type="molecule type" value="Genomic_DNA"/>
</dbReference>
<evidence type="ECO:0000313" key="11">
    <source>
        <dbReference type="EMBL" id="MIB62817.1"/>
    </source>
</evidence>
<dbReference type="EMBL" id="LT985297">
    <property type="protein sequence ID" value="SPE02966.1"/>
    <property type="molecule type" value="Genomic_DNA"/>
</dbReference>
<reference evidence="11 14" key="3">
    <citation type="submission" date="2018-10" db="EMBL/GenBank/DDBJ databases">
        <authorList>
            <consortium name="NARMS: The National Antimicrobial Resistance Monitoring System"/>
        </authorList>
    </citation>
    <scope>NUCLEOTIDE SEQUENCE [LARGE SCALE GENOMIC DNA]</scope>
    <source>
        <strain evidence="11 14">CVM N17EC0276</strain>
        <strain evidence="7 19">CVM N19EC0596</strain>
    </source>
</reference>
<keyword evidence="4" id="KW-0614">Plasmid</keyword>
<dbReference type="Proteomes" id="UP000530628">
    <property type="component" value="Unassembled WGS sequence"/>
</dbReference>
<evidence type="ECO:0000313" key="12">
    <source>
        <dbReference type="EMBL" id="SPE02966.1"/>
    </source>
</evidence>
<reference evidence="10" key="6">
    <citation type="submission" date="2022-08" db="EMBL/GenBank/DDBJ databases">
        <title>Genome sequencing of human pathogens.</title>
        <authorList>
            <person name="Cao X."/>
        </authorList>
    </citation>
    <scope>NUCLEOTIDE SEQUENCE</scope>
    <source>
        <strain evidence="10">EC16126</strain>
    </source>
</reference>
<dbReference type="EMBL" id="AASWOY010000282">
    <property type="protein sequence ID" value="EFH6652678.1"/>
    <property type="molecule type" value="Genomic_DNA"/>
</dbReference>
<reference evidence="12" key="1">
    <citation type="submission" date="2018-02" db="EMBL/GenBank/DDBJ databases">
        <authorList>
            <person name="Cohen D.B."/>
            <person name="Kent A.D."/>
        </authorList>
    </citation>
    <scope>NUCLEOTIDE SEQUENCE</scope>
    <source>
        <strain evidence="12">B4-25</strain>
        <plasmid evidence="12">RCS77_p</plasmid>
    </source>
</reference>
<dbReference type="Proteomes" id="UP000271175">
    <property type="component" value="Unassembled WGS sequence"/>
</dbReference>
<evidence type="ECO:0000313" key="17">
    <source>
        <dbReference type="Proteomes" id="UP000530628"/>
    </source>
</evidence>
<feature type="domain" description="ParB-like N-terminal" evidence="3">
    <location>
        <begin position="60"/>
        <end position="149"/>
    </location>
</feature>
<dbReference type="EMBL" id="AASWKX010000007">
    <property type="protein sequence ID" value="EFH6164927.1"/>
    <property type="molecule type" value="Genomic_DNA"/>
</dbReference>
<evidence type="ECO:0000313" key="15">
    <source>
        <dbReference type="Proteomes" id="UP000509260"/>
    </source>
</evidence>
<dbReference type="EMBL" id="JANWOR010000812">
    <property type="protein sequence ID" value="MDA4181209.1"/>
    <property type="molecule type" value="Genomic_DNA"/>
</dbReference>